<name>A0A286UKK6_9AGAM</name>
<evidence type="ECO:0000256" key="1">
    <source>
        <dbReference type="ARBA" id="ARBA00001933"/>
    </source>
</evidence>
<dbReference type="GO" id="GO:0004760">
    <property type="term" value="F:L-serine-pyruvate transaminase activity"/>
    <property type="evidence" value="ECO:0007669"/>
    <property type="project" value="TreeGrafter"/>
</dbReference>
<evidence type="ECO:0000256" key="4">
    <source>
        <dbReference type="ARBA" id="ARBA00022576"/>
    </source>
</evidence>
<dbReference type="PROSITE" id="PS00595">
    <property type="entry name" value="AA_TRANSFER_CLASS_5"/>
    <property type="match status" value="1"/>
</dbReference>
<dbReference type="GO" id="GO:0005777">
    <property type="term" value="C:peroxisome"/>
    <property type="evidence" value="ECO:0007669"/>
    <property type="project" value="TreeGrafter"/>
</dbReference>
<evidence type="ECO:0000256" key="7">
    <source>
        <dbReference type="RuleBase" id="RU004075"/>
    </source>
</evidence>
<proteinExistence type="inferred from homology"/>
<dbReference type="InParanoid" id="A0A286UKK6"/>
<dbReference type="GO" id="GO:0008453">
    <property type="term" value="F:alanine-glyoxylate transaminase activity"/>
    <property type="evidence" value="ECO:0007669"/>
    <property type="project" value="UniProtKB-EC"/>
</dbReference>
<comment type="cofactor">
    <cofactor evidence="1 8">
        <name>pyridoxal 5'-phosphate</name>
        <dbReference type="ChEBI" id="CHEBI:597326"/>
    </cofactor>
</comment>
<evidence type="ECO:0000259" key="9">
    <source>
        <dbReference type="Pfam" id="PF00266"/>
    </source>
</evidence>
<organism evidence="10 11">
    <name type="scientific">Pyrrhoderma noxium</name>
    <dbReference type="NCBI Taxonomy" id="2282107"/>
    <lineage>
        <taxon>Eukaryota</taxon>
        <taxon>Fungi</taxon>
        <taxon>Dikarya</taxon>
        <taxon>Basidiomycota</taxon>
        <taxon>Agaricomycotina</taxon>
        <taxon>Agaricomycetes</taxon>
        <taxon>Hymenochaetales</taxon>
        <taxon>Hymenochaetaceae</taxon>
        <taxon>Pyrrhoderma</taxon>
    </lineage>
</organism>
<evidence type="ECO:0000256" key="6">
    <source>
        <dbReference type="ARBA" id="ARBA00022898"/>
    </source>
</evidence>
<keyword evidence="5 10" id="KW-0808">Transferase</keyword>
<dbReference type="Proteomes" id="UP000217199">
    <property type="component" value="Unassembled WGS sequence"/>
</dbReference>
<dbReference type="FunFam" id="3.40.640.10:FF:000027">
    <property type="entry name" value="Serine--pyruvate aminotransferase, mitochondrial"/>
    <property type="match status" value="1"/>
</dbReference>
<comment type="similarity">
    <text evidence="2 7">Belongs to the class-V pyridoxal-phosphate-dependent aminotransferase family.</text>
</comment>
<feature type="domain" description="Aminotransferase class V" evidence="9">
    <location>
        <begin position="96"/>
        <end position="414"/>
    </location>
</feature>
<sequence>MICTRRLRTICKYEDAFRANRRVLSRHDLHRPQTSLFHSISDSHLVSAPSRSLAPSAFKRNNFLNTRTMASKAGFKQEPHKLLVIPGPIEVADDVLYANAHPSMSHVSPDFVPVFGDCIRMLREVLYAPNSQPFLIAGSGTLGWDQVASNLVEPGESVLVLNSGYFGDSFADCLSVYGAQVDQVQAPLGEAVTQSQLEAALSKKKYKLVTFTHVDTSTGVLSDAKMIGETVKRLAPDTLVVLDGVCAVASEEIRQEDWNIDVVLSATQKGLGTPPGLSVLSVSKHAIEVFENRKAPPTSYYASWKRWLPIMRAYEAGQALYFATPPVNLIYALNASLKLITATSPSLKERFALHKEASARVRKTVAELGLRTVAVKENEQANGMTAIYYPKGTVASDVLPRLASQGIVVAGGLHKDCKDKYFRVGHMGITVVDKSRGDIDRVVAGIQQAVKEAKAAKGLVNGNGSVVIQKSKL</sequence>
<dbReference type="GO" id="GO:0019265">
    <property type="term" value="P:glycine biosynthetic process, by transamination of glyoxylate"/>
    <property type="evidence" value="ECO:0007669"/>
    <property type="project" value="TreeGrafter"/>
</dbReference>
<dbReference type="PANTHER" id="PTHR21152:SF24">
    <property type="entry name" value="ALANINE--GLYOXYLATE AMINOTRANSFERASE 1"/>
    <property type="match status" value="1"/>
</dbReference>
<dbReference type="SUPFAM" id="SSF53383">
    <property type="entry name" value="PLP-dependent transferases"/>
    <property type="match status" value="1"/>
</dbReference>
<accession>A0A286UKK6</accession>
<dbReference type="InterPro" id="IPR015421">
    <property type="entry name" value="PyrdxlP-dep_Trfase_major"/>
</dbReference>
<dbReference type="EMBL" id="NBII01000004">
    <property type="protein sequence ID" value="PAV20110.1"/>
    <property type="molecule type" value="Genomic_DNA"/>
</dbReference>
<evidence type="ECO:0000256" key="8">
    <source>
        <dbReference type="RuleBase" id="RU004504"/>
    </source>
</evidence>
<evidence type="ECO:0000313" key="10">
    <source>
        <dbReference type="EMBL" id="PAV20110.1"/>
    </source>
</evidence>
<dbReference type="Pfam" id="PF00266">
    <property type="entry name" value="Aminotran_5"/>
    <property type="match status" value="1"/>
</dbReference>
<dbReference type="PANTHER" id="PTHR21152">
    <property type="entry name" value="AMINOTRANSFERASE CLASS V"/>
    <property type="match status" value="1"/>
</dbReference>
<keyword evidence="6" id="KW-0663">Pyridoxal phosphate</keyword>
<comment type="caution">
    <text evidence="10">The sequence shown here is derived from an EMBL/GenBank/DDBJ whole genome shotgun (WGS) entry which is preliminary data.</text>
</comment>
<dbReference type="Gene3D" id="3.40.640.10">
    <property type="entry name" value="Type I PLP-dependent aspartate aminotransferase-like (Major domain)"/>
    <property type="match status" value="1"/>
</dbReference>
<reference evidence="10 11" key="1">
    <citation type="journal article" date="2017" name="Mol. Ecol.">
        <title>Comparative and population genomic landscape of Phellinus noxius: A hypervariable fungus causing root rot in trees.</title>
        <authorList>
            <person name="Chung C.L."/>
            <person name="Lee T.J."/>
            <person name="Akiba M."/>
            <person name="Lee H.H."/>
            <person name="Kuo T.H."/>
            <person name="Liu D."/>
            <person name="Ke H.M."/>
            <person name="Yokoi T."/>
            <person name="Roa M.B."/>
            <person name="Lu M.J."/>
            <person name="Chang Y.Y."/>
            <person name="Ann P.J."/>
            <person name="Tsai J.N."/>
            <person name="Chen C.Y."/>
            <person name="Tzean S.S."/>
            <person name="Ota Y."/>
            <person name="Hattori T."/>
            <person name="Sahashi N."/>
            <person name="Liou R.F."/>
            <person name="Kikuchi T."/>
            <person name="Tsai I.J."/>
        </authorList>
    </citation>
    <scope>NUCLEOTIDE SEQUENCE [LARGE SCALE GENOMIC DNA]</scope>
    <source>
        <strain evidence="10 11">FFPRI411160</strain>
    </source>
</reference>
<dbReference type="InterPro" id="IPR020578">
    <property type="entry name" value="Aminotrans_V_PyrdxlP_BS"/>
</dbReference>
<dbReference type="OrthoDB" id="7403325at2759"/>
<evidence type="ECO:0000256" key="2">
    <source>
        <dbReference type="ARBA" id="ARBA00009236"/>
    </source>
</evidence>
<dbReference type="AlphaFoldDB" id="A0A286UKK6"/>
<dbReference type="InterPro" id="IPR015422">
    <property type="entry name" value="PyrdxlP-dep_Trfase_small"/>
</dbReference>
<evidence type="ECO:0000256" key="3">
    <source>
        <dbReference type="ARBA" id="ARBA00013049"/>
    </source>
</evidence>
<dbReference type="FunFam" id="3.90.1150.10:FF:000049">
    <property type="entry name" value="Alanine-glyoxylate aminotransferase 1"/>
    <property type="match status" value="1"/>
</dbReference>
<keyword evidence="11" id="KW-1185">Reference proteome</keyword>
<dbReference type="InterPro" id="IPR000192">
    <property type="entry name" value="Aminotrans_V_dom"/>
</dbReference>
<dbReference type="STRING" id="2282107.A0A286UKK6"/>
<protein>
    <recommendedName>
        <fullName evidence="3">alanine--glyoxylate transaminase</fullName>
        <ecNumber evidence="3">2.6.1.44</ecNumber>
    </recommendedName>
</protein>
<dbReference type="InterPro" id="IPR015424">
    <property type="entry name" value="PyrdxlP-dep_Trfase"/>
</dbReference>
<evidence type="ECO:0000313" key="11">
    <source>
        <dbReference type="Proteomes" id="UP000217199"/>
    </source>
</evidence>
<evidence type="ECO:0000256" key="5">
    <source>
        <dbReference type="ARBA" id="ARBA00022679"/>
    </source>
</evidence>
<keyword evidence="4" id="KW-0032">Aminotransferase</keyword>
<dbReference type="Gene3D" id="3.90.1150.10">
    <property type="entry name" value="Aspartate Aminotransferase, domain 1"/>
    <property type="match status" value="1"/>
</dbReference>
<gene>
    <name evidence="10" type="ORF">PNOK_0504400</name>
</gene>
<dbReference type="EC" id="2.6.1.44" evidence="3"/>